<dbReference type="CDD" id="cd00657">
    <property type="entry name" value="Ferritin_like"/>
    <property type="match status" value="1"/>
</dbReference>
<dbReference type="PANTHER" id="PTHR42782:SF4">
    <property type="entry name" value="DUF455 DOMAIN-CONTAINING PROTEIN"/>
    <property type="match status" value="1"/>
</dbReference>
<gene>
    <name evidence="2" type="ORF">OEZ85_005889</name>
</gene>
<feature type="compositionally biased region" description="Low complexity" evidence="1">
    <location>
        <begin position="35"/>
        <end position="54"/>
    </location>
</feature>
<feature type="region of interest" description="Disordered" evidence="1">
    <location>
        <begin position="148"/>
        <end position="215"/>
    </location>
</feature>
<accession>A0ABY8UF80</accession>
<feature type="compositionally biased region" description="Pro residues" evidence="1">
    <location>
        <begin position="186"/>
        <end position="195"/>
    </location>
</feature>
<evidence type="ECO:0000313" key="3">
    <source>
        <dbReference type="Proteomes" id="UP001244341"/>
    </source>
</evidence>
<evidence type="ECO:0000313" key="2">
    <source>
        <dbReference type="EMBL" id="WIA20020.1"/>
    </source>
</evidence>
<dbReference type="PANTHER" id="PTHR42782">
    <property type="entry name" value="SI:CH73-314G15.3"/>
    <property type="match status" value="1"/>
</dbReference>
<feature type="compositionally biased region" description="Basic and acidic residues" evidence="1">
    <location>
        <begin position="71"/>
        <end position="85"/>
    </location>
</feature>
<name>A0ABY8UF80_TETOB</name>
<feature type="region of interest" description="Disordered" evidence="1">
    <location>
        <begin position="407"/>
        <end position="429"/>
    </location>
</feature>
<feature type="region of interest" description="Disordered" evidence="1">
    <location>
        <begin position="33"/>
        <end position="92"/>
    </location>
</feature>
<dbReference type="Proteomes" id="UP001244341">
    <property type="component" value="Chromosome 11b"/>
</dbReference>
<feature type="compositionally biased region" description="Low complexity" evidence="1">
    <location>
        <begin position="196"/>
        <end position="207"/>
    </location>
</feature>
<protein>
    <submittedName>
        <fullName evidence="2">Uncharacterized protein</fullName>
    </submittedName>
</protein>
<sequence length="429" mass="46575">MVRNAASVRCFQAAAASHQAQVIPSLQLPELPGVQQLQQSQQQQQQQQQPKQPKQPAPSFEWPGLHTWRSKGIDPRRSWGEKNKQTADTSEPAAAAVKALPLASSLVGVALQVLQTADPNHKAAITHRGWKAYSAGLIPLHEPEQLDYLQLDGPNSSSSSSSSSLQASVDAPASSHTQQQQQQGPPDRPAGPATPPQQQQKQQQQGPPERPARPAKPQLVIPKLVPSPKDSPLPLNAHMLHNLAHIELNAIDLAWDTVARFSSLRLPPAFYEDFARVADDESRHFAWCAQRLAELGCSYGDMVAHDLLWAGAQSSAGDLGARLAIVPMSQEARGLDAGRRLVERLKGAGDPRTASIVAAIAEEERAHVAVGVVWFGRLCSAQGVAPPEAFRAWLAALAPELLKGPFNHEERQQGPFNHEERQQVSKLET</sequence>
<evidence type="ECO:0000256" key="1">
    <source>
        <dbReference type="SAM" id="MobiDB-lite"/>
    </source>
</evidence>
<organism evidence="2 3">
    <name type="scientific">Tetradesmus obliquus</name>
    <name type="common">Green alga</name>
    <name type="synonym">Acutodesmus obliquus</name>
    <dbReference type="NCBI Taxonomy" id="3088"/>
    <lineage>
        <taxon>Eukaryota</taxon>
        <taxon>Viridiplantae</taxon>
        <taxon>Chlorophyta</taxon>
        <taxon>core chlorophytes</taxon>
        <taxon>Chlorophyceae</taxon>
        <taxon>CS clade</taxon>
        <taxon>Sphaeropleales</taxon>
        <taxon>Scenedesmaceae</taxon>
        <taxon>Tetradesmus</taxon>
    </lineage>
</organism>
<dbReference type="EMBL" id="CP126218">
    <property type="protein sequence ID" value="WIA20020.1"/>
    <property type="molecule type" value="Genomic_DNA"/>
</dbReference>
<dbReference type="InterPro" id="IPR009078">
    <property type="entry name" value="Ferritin-like_SF"/>
</dbReference>
<dbReference type="Pfam" id="PF04305">
    <property type="entry name" value="DUF455"/>
    <property type="match status" value="1"/>
</dbReference>
<dbReference type="InterPro" id="IPR007402">
    <property type="entry name" value="DUF455"/>
</dbReference>
<proteinExistence type="predicted"/>
<reference evidence="2 3" key="1">
    <citation type="submission" date="2023-05" db="EMBL/GenBank/DDBJ databases">
        <title>A 100% complete, gapless, phased diploid assembly of the Scenedesmus obliquus UTEX 3031 genome.</title>
        <authorList>
            <person name="Biondi T.C."/>
            <person name="Hanschen E.R."/>
            <person name="Kwon T."/>
            <person name="Eng W."/>
            <person name="Kruse C.P.S."/>
            <person name="Koehler S.I."/>
            <person name="Kunde Y."/>
            <person name="Gleasner C.D."/>
            <person name="You Mak K.T."/>
            <person name="Polle J."/>
            <person name="Hovde B.T."/>
            <person name="Starkenburg S.R."/>
        </authorList>
    </citation>
    <scope>NUCLEOTIDE SEQUENCE [LARGE SCALE GENOMIC DNA]</scope>
    <source>
        <strain evidence="2 3">DOE0152z</strain>
    </source>
</reference>
<keyword evidence="3" id="KW-1185">Reference proteome</keyword>
<dbReference type="SUPFAM" id="SSF47240">
    <property type="entry name" value="Ferritin-like"/>
    <property type="match status" value="1"/>
</dbReference>